<evidence type="ECO:0000313" key="1">
    <source>
        <dbReference type="EMBL" id="QEL11773.1"/>
    </source>
</evidence>
<dbReference type="STRING" id="657387.BH688_10845"/>
<dbReference type="Pfam" id="PF06097">
    <property type="entry name" value="DUF945"/>
    <property type="match status" value="1"/>
</dbReference>
<protein>
    <submittedName>
        <fullName evidence="1">DUF945 domain-containing protein</fullName>
    </submittedName>
</protein>
<organism evidence="1 2">
    <name type="scientific">Kushneria phosphatilytica</name>
    <dbReference type="NCBI Taxonomy" id="657387"/>
    <lineage>
        <taxon>Bacteria</taxon>
        <taxon>Pseudomonadati</taxon>
        <taxon>Pseudomonadota</taxon>
        <taxon>Gammaproteobacteria</taxon>
        <taxon>Oceanospirillales</taxon>
        <taxon>Halomonadaceae</taxon>
        <taxon>Kushneria</taxon>
    </lineage>
</organism>
<dbReference type="EMBL" id="CP043420">
    <property type="protein sequence ID" value="QEL11773.1"/>
    <property type="molecule type" value="Genomic_DNA"/>
</dbReference>
<keyword evidence="2" id="KW-1185">Reference proteome</keyword>
<gene>
    <name evidence="1" type="ORF">FY550_11910</name>
</gene>
<accession>A0A1S1NUK5</accession>
<dbReference type="OrthoDB" id="5778696at2"/>
<reference evidence="1 2" key="1">
    <citation type="submission" date="2019-08" db="EMBL/GenBank/DDBJ databases">
        <title>Complete genome sequence of Kushneria sp. YCWA18, a halophilic phosphate-solubilizing bacterium isolated from Daqiao saltern in China.</title>
        <authorList>
            <person name="Du G.-X."/>
            <person name="Qu L.-Y."/>
        </authorList>
    </citation>
    <scope>NUCLEOTIDE SEQUENCE [LARGE SCALE GENOMIC DNA]</scope>
    <source>
        <strain evidence="1 2">YCWA18</strain>
    </source>
</reference>
<dbReference type="Proteomes" id="UP000322553">
    <property type="component" value="Chromosome"/>
</dbReference>
<dbReference type="InterPro" id="IPR010352">
    <property type="entry name" value="DUF945"/>
</dbReference>
<evidence type="ECO:0000313" key="2">
    <source>
        <dbReference type="Proteomes" id="UP000322553"/>
    </source>
</evidence>
<name>A0A1S1NUK5_9GAMM</name>
<dbReference type="AlphaFoldDB" id="A0A1S1NUK5"/>
<proteinExistence type="predicted"/>
<dbReference type="KEGG" id="kuy:FY550_11910"/>
<sequence>MKKRVIGSVVIIAAVLGAAWLGGVAWSRHVFLQRLDETMAQLNASPALSADQRELDRGFFHTRGTLVVTWPEVSYDGRPVELVVPWQARHGILSTHFNGHADVRSGNDGPRLLADRLSPGHQAELSAVIHHFRRNGELEVTLPEQVGLTQGPRRALLKGAVLKLHGDEQSLALKGRFDALELADENGSLGLGVTNFSSRRQRGKAGSEAADSEQRVEQLHIEQLQMHPQGSLPVTLKGIHWQGHAERQAGMLGYELSSRVEGIQVSQQGLGSLKLKLSLERLGADAASRLVAGMKRELRRSSADTGDDWLSLIEPVQTSFFAMLSPSPQLTLSEFSVQSPMLDQPIRLNGQLTFHGEGVADTRVADLRQRQGMRAFLERLQGSLTLTNAPPLLALIVGQSPDQARIEFDIVDGEVRVNDQALMPLYRLMSAP</sequence>
<dbReference type="RefSeq" id="WP_070979383.1">
    <property type="nucleotide sequence ID" value="NZ_CP043420.1"/>
</dbReference>